<keyword evidence="2" id="KW-1185">Reference proteome</keyword>
<gene>
    <name evidence="1" type="ORF">C1752_08874</name>
</gene>
<dbReference type="RefSeq" id="WP_199464508.1">
    <property type="nucleotide sequence ID" value="NZ_CAWNWM010000026.1"/>
</dbReference>
<proteinExistence type="predicted"/>
<evidence type="ECO:0000313" key="1">
    <source>
        <dbReference type="EMBL" id="PZD70880.1"/>
    </source>
</evidence>
<protein>
    <submittedName>
        <fullName evidence="1">Uncharacterized protein</fullName>
    </submittedName>
</protein>
<dbReference type="EMBL" id="PQWO01000026">
    <property type="protein sequence ID" value="PZD70880.1"/>
    <property type="molecule type" value="Genomic_DNA"/>
</dbReference>
<reference evidence="1 2" key="1">
    <citation type="journal article" date="2018" name="Sci. Rep.">
        <title>A novel species of the marine cyanobacterium Acaryochloris with a unique pigment content and lifestyle.</title>
        <authorList>
            <person name="Partensky F."/>
            <person name="Six C."/>
            <person name="Ratin M."/>
            <person name="Garczarek L."/>
            <person name="Vaulot D."/>
            <person name="Probert I."/>
            <person name="Calteau A."/>
            <person name="Gourvil P."/>
            <person name="Marie D."/>
            <person name="Grebert T."/>
            <person name="Bouchier C."/>
            <person name="Le Panse S."/>
            <person name="Gachenot M."/>
            <person name="Rodriguez F."/>
            <person name="Garrido J.L."/>
        </authorList>
    </citation>
    <scope>NUCLEOTIDE SEQUENCE [LARGE SCALE GENOMIC DNA]</scope>
    <source>
        <strain evidence="1 2">RCC1774</strain>
    </source>
</reference>
<name>A0A2W1J9I0_9CYAN</name>
<dbReference type="AlphaFoldDB" id="A0A2W1J9I0"/>
<sequence>MKRRQVIVPKEIALNSSLRQQSYEGKNLFIGIDGHKYTYSVAVVMEGGLVKKWQTLVDPVKLAHQLTAYFPKALLHSVYEAGFSGFILHRQLTNVGIANQVVNAASIETTV</sequence>
<organism evidence="1 2">
    <name type="scientific">Acaryochloris thomasi RCC1774</name>
    <dbReference type="NCBI Taxonomy" id="1764569"/>
    <lineage>
        <taxon>Bacteria</taxon>
        <taxon>Bacillati</taxon>
        <taxon>Cyanobacteriota</taxon>
        <taxon>Cyanophyceae</taxon>
        <taxon>Acaryochloridales</taxon>
        <taxon>Acaryochloridaceae</taxon>
        <taxon>Acaryochloris</taxon>
        <taxon>Acaryochloris thomasi</taxon>
    </lineage>
</organism>
<comment type="caution">
    <text evidence="1">The sequence shown here is derived from an EMBL/GenBank/DDBJ whole genome shotgun (WGS) entry which is preliminary data.</text>
</comment>
<evidence type="ECO:0000313" key="2">
    <source>
        <dbReference type="Proteomes" id="UP000248857"/>
    </source>
</evidence>
<accession>A0A2W1J9I0</accession>
<dbReference type="Proteomes" id="UP000248857">
    <property type="component" value="Unassembled WGS sequence"/>
</dbReference>